<reference evidence="17" key="1">
    <citation type="submission" date="2025-08" db="UniProtKB">
        <authorList>
            <consortium name="RefSeq"/>
        </authorList>
    </citation>
    <scope>IDENTIFICATION</scope>
    <source>
        <strain evidence="17">11010-0011.00</strain>
        <tissue evidence="17">Whole body</tissue>
    </source>
</reference>
<comment type="function">
    <text evidence="10">Required for presynaptic maturation, has a role in axonal transport of dense-core vesicles carrying synaptic vesicle precursors, components required for the morphological transformation of axonal growth cones to mature boutons.</text>
</comment>
<dbReference type="Gene3D" id="6.10.250.2520">
    <property type="match status" value="1"/>
</dbReference>
<evidence type="ECO:0000259" key="15">
    <source>
        <dbReference type="PROSITE" id="PS50067"/>
    </source>
</evidence>
<dbReference type="GO" id="GO:0003777">
    <property type="term" value="F:microtubule motor activity"/>
    <property type="evidence" value="ECO:0007669"/>
    <property type="project" value="InterPro"/>
</dbReference>
<dbReference type="InterPro" id="IPR008984">
    <property type="entry name" value="SMAD_FHA_dom_sf"/>
</dbReference>
<keyword evidence="4" id="KW-0493">Microtubule</keyword>
<dbReference type="InterPro" id="IPR001752">
    <property type="entry name" value="Kinesin_motor_dom"/>
</dbReference>
<dbReference type="PROSITE" id="PS50003">
    <property type="entry name" value="PH_DOMAIN"/>
    <property type="match status" value="1"/>
</dbReference>
<dbReference type="GO" id="GO:0010975">
    <property type="term" value="P:regulation of neuron projection development"/>
    <property type="evidence" value="ECO:0007669"/>
    <property type="project" value="UniProtKB-ARBA"/>
</dbReference>
<dbReference type="GO" id="GO:0098793">
    <property type="term" value="C:presynapse"/>
    <property type="evidence" value="ECO:0007669"/>
    <property type="project" value="UniProtKB-ARBA"/>
</dbReference>
<feature type="domain" description="Kinesin motor" evidence="15">
    <location>
        <begin position="3"/>
        <end position="353"/>
    </location>
</feature>
<dbReference type="InterPro" id="IPR027417">
    <property type="entry name" value="P-loop_NTPase"/>
</dbReference>
<accession>A0A6J2SYG6</accession>
<keyword evidence="3" id="KW-0963">Cytoplasm</keyword>
<evidence type="ECO:0000256" key="6">
    <source>
        <dbReference type="ARBA" id="ARBA00022840"/>
    </source>
</evidence>
<comment type="similarity">
    <text evidence="11">Belongs to the TRAFAC class myosin-kinesin ATPase superfamily. Kinesin family.</text>
</comment>
<evidence type="ECO:0000259" key="14">
    <source>
        <dbReference type="PROSITE" id="PS50003"/>
    </source>
</evidence>
<dbReference type="SUPFAM" id="SSF52540">
    <property type="entry name" value="P-loop containing nucleoside triphosphate hydrolases"/>
    <property type="match status" value="1"/>
</dbReference>
<dbReference type="PROSITE" id="PS50067">
    <property type="entry name" value="KINESIN_MOTOR_2"/>
    <property type="match status" value="1"/>
</dbReference>
<feature type="coiled-coil region" evidence="12">
    <location>
        <begin position="628"/>
        <end position="684"/>
    </location>
</feature>
<dbReference type="GeneID" id="115620006"/>
<dbReference type="GO" id="GO:0008017">
    <property type="term" value="F:microtubule binding"/>
    <property type="evidence" value="ECO:0007669"/>
    <property type="project" value="InterPro"/>
</dbReference>
<dbReference type="InterPro" id="IPR022164">
    <property type="entry name" value="Kinesin-like"/>
</dbReference>
<comment type="subcellular location">
    <subcellularLocation>
        <location evidence="1">Cytoplasm</location>
        <location evidence="1">Cytoskeleton</location>
    </subcellularLocation>
</comment>
<feature type="region of interest" description="Disordered" evidence="13">
    <location>
        <begin position="953"/>
        <end position="987"/>
    </location>
</feature>
<dbReference type="Gene3D" id="2.30.29.30">
    <property type="entry name" value="Pleckstrin-homology domain (PH domain)/Phosphotyrosine-binding domain (PTB)"/>
    <property type="match status" value="1"/>
</dbReference>
<dbReference type="GO" id="GO:0016192">
    <property type="term" value="P:vesicle-mediated transport"/>
    <property type="evidence" value="ECO:0007669"/>
    <property type="project" value="UniProtKB-ARBA"/>
</dbReference>
<evidence type="ECO:0000256" key="1">
    <source>
        <dbReference type="ARBA" id="ARBA00004245"/>
    </source>
</evidence>
<name>A0A6J2SYG6_DROLE</name>
<dbReference type="GO" id="GO:0030425">
    <property type="term" value="C:dendrite"/>
    <property type="evidence" value="ECO:0007669"/>
    <property type="project" value="UniProtKB-ARBA"/>
</dbReference>
<evidence type="ECO:0000256" key="11">
    <source>
        <dbReference type="PROSITE-ProRule" id="PRU00283"/>
    </source>
</evidence>
<dbReference type="CDD" id="cd22705">
    <property type="entry name" value="FHA_KIF1"/>
    <property type="match status" value="1"/>
</dbReference>
<dbReference type="GO" id="GO:0051960">
    <property type="term" value="P:regulation of nervous system development"/>
    <property type="evidence" value="ECO:0007669"/>
    <property type="project" value="UniProtKB-ARBA"/>
</dbReference>
<evidence type="ECO:0000256" key="8">
    <source>
        <dbReference type="ARBA" id="ARBA00023175"/>
    </source>
</evidence>
<dbReference type="Pfam" id="PF00498">
    <property type="entry name" value="FHA"/>
    <property type="match status" value="1"/>
</dbReference>
<dbReference type="InterPro" id="IPR022140">
    <property type="entry name" value="Kinesin-like_KIF1-typ"/>
</dbReference>
<dbReference type="Proteomes" id="UP000504634">
    <property type="component" value="Unplaced"/>
</dbReference>
<evidence type="ECO:0000256" key="12">
    <source>
        <dbReference type="SAM" id="Coils"/>
    </source>
</evidence>
<dbReference type="SMART" id="SM00233">
    <property type="entry name" value="PH"/>
    <property type="match status" value="1"/>
</dbReference>
<dbReference type="CDD" id="cd01233">
    <property type="entry name" value="PH_KIFIA_KIFIB"/>
    <property type="match status" value="1"/>
</dbReference>
<evidence type="ECO:0000256" key="2">
    <source>
        <dbReference type="ARBA" id="ARBA00020751"/>
    </source>
</evidence>
<evidence type="ECO:0000256" key="4">
    <source>
        <dbReference type="ARBA" id="ARBA00022701"/>
    </source>
</evidence>
<dbReference type="GO" id="GO:0005874">
    <property type="term" value="C:microtubule"/>
    <property type="evidence" value="ECO:0007669"/>
    <property type="project" value="UniProtKB-KW"/>
</dbReference>
<dbReference type="InterPro" id="IPR011993">
    <property type="entry name" value="PH-like_dom_sf"/>
</dbReference>
<dbReference type="InterPro" id="IPR032405">
    <property type="entry name" value="Kinesin_assoc"/>
</dbReference>
<dbReference type="InterPro" id="IPR036961">
    <property type="entry name" value="Kinesin_motor_dom_sf"/>
</dbReference>
<dbReference type="GO" id="GO:1904115">
    <property type="term" value="C:axon cytoplasm"/>
    <property type="evidence" value="ECO:0007669"/>
    <property type="project" value="GOC"/>
</dbReference>
<evidence type="ECO:0000256" key="13">
    <source>
        <dbReference type="SAM" id="MobiDB-lite"/>
    </source>
</evidence>
<sequence length="1675" mass="189597">MSSVKVAVRVRPFNSREIGRESKCIIEMSGATTAITNPKVPPNTSESIKRFNFDYSYWSHDPHDADFSTQAMVYKDIGEEMLQHSFDGYNVCIFAYGQTGAGKSYTMMGKQEDHDQQGIIPMICKDLFGRIHQTETDDLKYSVEVSYMEIYCERVRDLLNPKNKGNLRVREHPLLGPYVEDLSKLAVTDYQDIHDLIDEGNKARTVAATNMNETSSRSHAVFTIFFTQRRHDAMTDLITEKVSKISLVDLAGSERADSTGAKGTRLKEGANINKSLTTLGKVISALAEISASKKKNTKKADFIPYRDSVLTWLLRENLGGNSKTAMIAAISPADINYDETLSTLRYADRAKQIVCKAVVNEDANAKLIRELKEEIQKLRDLLKAEGIEVQEGPDGKVVCEKRDANKDEITKSSVIKSPNKGRNRNGSTTEMAVDQLQASEKLIAELNETWEEKLKRTEEIRVQREAVFAEMGVAVKEDGITVGVFSPKKTPHLVNLNEDPNLSECLLYYIKDGITRLGTHEANVPQDIQLSGSHILKEHCTFENRNSSVTLMPHKDAIIYVNGRKLVEPEVLKTGSRVILGKNHVFRFTNPEQARELREKITENAENEVEKKDTQQVDWNFAQCELLEKQGIDLKAEMKKRLDNLEEQYKREKMQADQQFEEQRKTYEARIDALQKQVEEQSMTMSMYSSYSPEDFHQEEDVYTNPLYESCWTAREAGLAAWAFRKWRFHQFTSLRDDLWGNAIFLKEANAISVELKKKVQFQFTLLTDTLYSPLPPELASSVAPLQQEDEFGAPPVSKTLVAVEVTDTKNGATHYWSLEKLRQRLELMREMYHNEAELSPTSPDYNVESLTGGDPFYDRFPWFRMVGRSFIYLSNLLYPVPLVHKVAIVNERGDVRGYLRIAVQPVLDEESIDFNNGVKQSARLVFNEDDAKPKYRALNEKDDVQRYIDNGGMDSKLDELEDADSGRGIDSNSASECQENSEEPGEHLQVGKEFTFRVTVLQATGIGAEYADIFCQFNFLHRHEEAFSTEPVKNSASGAPLGFYHVQNITVPVTKSFIEYLKTQPIMFKIFGHYQTHPLHKDAKQEFVSRPPPRRMLPPSIPISQPVRSPKFGPLPCPPSSTVLAKHDVLVWFEICELAPNGEYVPSVVEHSDDLPCRGLFLLHQGIQRRIRITIVHEPTPEVKWKDINELVVGRIRNTPESSDEQDEDACVLSLGLFPGELLEVPGDDRAFYRFEAAWDSSLHNSALLNRVSQGGETIYITLSAYLELENCARPAIITKDLSMVIYGRDARTGPRSLKHLFSGQYRNPEANRLSGVYELSLRRASEAGSPGVQRRQRRVLDTSSTYVRGEENLHGWRPRGDSLIFDHQWELEKLTRLEEVGRMRHLLLLRERLGMDTNPNPTTKTEKDVCNLAARAATSPVHMVIPPSPQTPVKDPQQIMPEREYNQREQDLMLKCLKLVQGRYHKSEPVDPQTQSDVSPSDEGCADMTVSCISSNSMELCSPDRADAPNGWEAPAPATQPALPLRLYVPELEEIRVSPVVARKGLLNVLEHGGSGWKKRWVIVRRPYVFIYRSEKDPVERAVLNLATAQVECSEDQAAMVKIPNTFSVVTKHRGYLLQTLGDKEVHDWLYAINPLLAGQIKSRLARRTLEPASQTASQIQATTTANSANANK</sequence>
<dbReference type="SUPFAM" id="SSF49879">
    <property type="entry name" value="SMAD/FHA domain"/>
    <property type="match status" value="1"/>
</dbReference>
<evidence type="ECO:0000256" key="9">
    <source>
        <dbReference type="ARBA" id="ARBA00023212"/>
    </source>
</evidence>
<dbReference type="GO" id="GO:0051222">
    <property type="term" value="P:positive regulation of protein transport"/>
    <property type="evidence" value="ECO:0007669"/>
    <property type="project" value="UniProtKB-ARBA"/>
</dbReference>
<dbReference type="Pfam" id="PF00169">
    <property type="entry name" value="PH"/>
    <property type="match status" value="1"/>
</dbReference>
<dbReference type="InterPro" id="IPR001849">
    <property type="entry name" value="PH_domain"/>
</dbReference>
<dbReference type="SMART" id="SM00240">
    <property type="entry name" value="FHA"/>
    <property type="match status" value="1"/>
</dbReference>
<dbReference type="GO" id="GO:0008582">
    <property type="term" value="P:regulation of synaptic assembly at neuromuscular junction"/>
    <property type="evidence" value="ECO:0007669"/>
    <property type="project" value="UniProtKB-ARBA"/>
</dbReference>
<dbReference type="InterPro" id="IPR019821">
    <property type="entry name" value="Kinesin_motor_CS"/>
</dbReference>
<dbReference type="SUPFAM" id="SSF50729">
    <property type="entry name" value="PH domain-like"/>
    <property type="match status" value="1"/>
</dbReference>
<dbReference type="SMART" id="SM00129">
    <property type="entry name" value="KISc"/>
    <property type="match status" value="1"/>
</dbReference>
<dbReference type="FunFam" id="3.40.850.10:FF:000004">
    <property type="entry name" value="Kinesin-like protein isoform 2"/>
    <property type="match status" value="1"/>
</dbReference>
<dbReference type="FunFam" id="2.30.29.30:FF:000204">
    <property type="entry name" value="kinesin-like protein unc-104 isoform X6"/>
    <property type="match status" value="1"/>
</dbReference>
<keyword evidence="6 11" id="KW-0067">ATP-binding</keyword>
<dbReference type="Gene3D" id="3.40.850.10">
    <property type="entry name" value="Kinesin motor domain"/>
    <property type="match status" value="1"/>
</dbReference>
<protein>
    <recommendedName>
        <fullName evidence="2">Kinesin-like protein unc-104</fullName>
    </recommendedName>
</protein>
<feature type="coiled-coil region" evidence="12">
    <location>
        <begin position="361"/>
        <end position="388"/>
    </location>
</feature>
<evidence type="ECO:0000313" key="16">
    <source>
        <dbReference type="Proteomes" id="UP000504634"/>
    </source>
</evidence>
<evidence type="ECO:0000256" key="10">
    <source>
        <dbReference type="ARBA" id="ARBA00056070"/>
    </source>
</evidence>
<dbReference type="PRINTS" id="PR00380">
    <property type="entry name" value="KINESINHEAVY"/>
</dbReference>
<evidence type="ECO:0000256" key="5">
    <source>
        <dbReference type="ARBA" id="ARBA00022741"/>
    </source>
</evidence>
<dbReference type="Pfam" id="PF12473">
    <property type="entry name" value="DUF3694"/>
    <property type="match status" value="1"/>
</dbReference>
<dbReference type="CDD" id="cd01365">
    <property type="entry name" value="KISc_KIF1A_KIF1B"/>
    <property type="match status" value="1"/>
</dbReference>
<dbReference type="PANTHER" id="PTHR47117:SF10">
    <property type="entry name" value="KINESIN-LIKE PROTEIN KIF1B"/>
    <property type="match status" value="1"/>
</dbReference>
<keyword evidence="16" id="KW-1185">Reference proteome</keyword>
<dbReference type="InterPro" id="IPR000253">
    <property type="entry name" value="FHA_dom"/>
</dbReference>
<dbReference type="CTD" id="36876"/>
<keyword evidence="5 11" id="KW-0547">Nucleotide-binding</keyword>
<feature type="binding site" evidence="11">
    <location>
        <begin position="97"/>
        <end position="104"/>
    </location>
    <ligand>
        <name>ATP</name>
        <dbReference type="ChEBI" id="CHEBI:30616"/>
    </ligand>
</feature>
<dbReference type="InterPro" id="IPR049780">
    <property type="entry name" value="PH_KIFIA_KIFIB"/>
</dbReference>
<dbReference type="GO" id="GO:0005524">
    <property type="term" value="F:ATP binding"/>
    <property type="evidence" value="ECO:0007669"/>
    <property type="project" value="UniProtKB-UniRule"/>
</dbReference>
<dbReference type="RefSeq" id="XP_030368964.1">
    <property type="nucleotide sequence ID" value="XM_030513104.1"/>
</dbReference>
<proteinExistence type="inferred from homology"/>
<evidence type="ECO:0000256" key="7">
    <source>
        <dbReference type="ARBA" id="ARBA00023054"/>
    </source>
</evidence>
<evidence type="ECO:0000256" key="3">
    <source>
        <dbReference type="ARBA" id="ARBA00022490"/>
    </source>
</evidence>
<evidence type="ECO:0000313" key="17">
    <source>
        <dbReference type="RefSeq" id="XP_030368964.1"/>
    </source>
</evidence>
<keyword evidence="9" id="KW-0206">Cytoskeleton</keyword>
<dbReference type="PROSITE" id="PS00411">
    <property type="entry name" value="KINESIN_MOTOR_1"/>
    <property type="match status" value="1"/>
</dbReference>
<feature type="region of interest" description="Disordered" evidence="13">
    <location>
        <begin position="1656"/>
        <end position="1675"/>
    </location>
</feature>
<dbReference type="FunFam" id="2.60.200.20:FF:000001">
    <property type="entry name" value="Kinesin family member 1B"/>
    <property type="match status" value="1"/>
</dbReference>
<dbReference type="GO" id="GO:0040012">
    <property type="term" value="P:regulation of locomotion"/>
    <property type="evidence" value="ECO:0007669"/>
    <property type="project" value="UniProtKB-ARBA"/>
</dbReference>
<keyword evidence="8 11" id="KW-0505">Motor protein</keyword>
<dbReference type="Gene3D" id="2.60.200.20">
    <property type="match status" value="1"/>
</dbReference>
<dbReference type="GO" id="GO:0021700">
    <property type="term" value="P:developmental maturation"/>
    <property type="evidence" value="ECO:0007669"/>
    <property type="project" value="UniProtKB-ARBA"/>
</dbReference>
<dbReference type="Pfam" id="PF00225">
    <property type="entry name" value="Kinesin"/>
    <property type="match status" value="1"/>
</dbReference>
<feature type="domain" description="PH" evidence="14">
    <location>
        <begin position="1542"/>
        <end position="1640"/>
    </location>
</feature>
<dbReference type="GO" id="GO:0048490">
    <property type="term" value="P:anterograde synaptic vesicle transport"/>
    <property type="evidence" value="ECO:0007669"/>
    <property type="project" value="UniProtKB-ARBA"/>
</dbReference>
<keyword evidence="7 12" id="KW-0175">Coiled coil</keyword>
<dbReference type="PANTHER" id="PTHR47117">
    <property type="entry name" value="STAR-RELATED LIPID TRANSFER PROTEIN 9"/>
    <property type="match status" value="1"/>
</dbReference>
<organism evidence="16 17">
    <name type="scientific">Drosophila lebanonensis</name>
    <name type="common">Fruit fly</name>
    <name type="synonym">Scaptodrosophila lebanonensis</name>
    <dbReference type="NCBI Taxonomy" id="7225"/>
    <lineage>
        <taxon>Eukaryota</taxon>
        <taxon>Metazoa</taxon>
        <taxon>Ecdysozoa</taxon>
        <taxon>Arthropoda</taxon>
        <taxon>Hexapoda</taxon>
        <taxon>Insecta</taxon>
        <taxon>Pterygota</taxon>
        <taxon>Neoptera</taxon>
        <taxon>Endopterygota</taxon>
        <taxon>Diptera</taxon>
        <taxon>Brachycera</taxon>
        <taxon>Muscomorpha</taxon>
        <taxon>Ephydroidea</taxon>
        <taxon>Drosophilidae</taxon>
        <taxon>Scaptodrosophila</taxon>
    </lineage>
</organism>
<dbReference type="Pfam" id="PF12423">
    <property type="entry name" value="KIF1B"/>
    <property type="match status" value="1"/>
</dbReference>
<gene>
    <name evidence="17" type="primary">LOC115620006</name>
</gene>
<dbReference type="Pfam" id="PF16183">
    <property type="entry name" value="Kinesin_assoc"/>
    <property type="match status" value="1"/>
</dbReference>